<dbReference type="InterPro" id="IPR041664">
    <property type="entry name" value="AAA_16"/>
</dbReference>
<dbReference type="Pfam" id="PF00989">
    <property type="entry name" value="PAS"/>
    <property type="match status" value="1"/>
</dbReference>
<dbReference type="InterPro" id="IPR000014">
    <property type="entry name" value="PAS"/>
</dbReference>
<dbReference type="SUPFAM" id="SSF47384">
    <property type="entry name" value="Homodimeric domain of signal transducing histidine kinase"/>
    <property type="match status" value="1"/>
</dbReference>
<dbReference type="Pfam" id="PF00512">
    <property type="entry name" value="HisKA"/>
    <property type="match status" value="1"/>
</dbReference>
<dbReference type="PROSITE" id="PS50109">
    <property type="entry name" value="HIS_KIN"/>
    <property type="match status" value="1"/>
</dbReference>
<dbReference type="SMART" id="SM00387">
    <property type="entry name" value="HATPase_c"/>
    <property type="match status" value="1"/>
</dbReference>
<dbReference type="GO" id="GO:0006355">
    <property type="term" value="P:regulation of DNA-templated transcription"/>
    <property type="evidence" value="ECO:0007669"/>
    <property type="project" value="InterPro"/>
</dbReference>
<comment type="catalytic activity">
    <reaction evidence="1">
        <text>ATP + protein L-histidine = ADP + protein N-phospho-L-histidine.</text>
        <dbReference type="EC" id="2.7.13.3"/>
    </reaction>
</comment>
<evidence type="ECO:0000259" key="13">
    <source>
        <dbReference type="PROSITE" id="PS50011"/>
    </source>
</evidence>
<keyword evidence="12" id="KW-0175">Coiled coil</keyword>
<dbReference type="SMART" id="SM00065">
    <property type="entry name" value="GAF"/>
    <property type="match status" value="1"/>
</dbReference>
<dbReference type="Pfam" id="PF01590">
    <property type="entry name" value="GAF"/>
    <property type="match status" value="1"/>
</dbReference>
<feature type="coiled-coil region" evidence="12">
    <location>
        <begin position="286"/>
        <end position="313"/>
    </location>
</feature>
<evidence type="ECO:0000256" key="5">
    <source>
        <dbReference type="ARBA" id="ARBA00022729"/>
    </source>
</evidence>
<dbReference type="Gene3D" id="3.40.50.300">
    <property type="entry name" value="P-loop containing nucleotide triphosphate hydrolases"/>
    <property type="match status" value="1"/>
</dbReference>
<keyword evidence="5" id="KW-0732">Signal</keyword>
<dbReference type="InterPro" id="IPR036097">
    <property type="entry name" value="HisK_dim/P_sf"/>
</dbReference>
<dbReference type="InterPro" id="IPR011009">
    <property type="entry name" value="Kinase-like_dom_sf"/>
</dbReference>
<keyword evidence="18" id="KW-1185">Reference proteome</keyword>
<dbReference type="SMART" id="SM00388">
    <property type="entry name" value="HisKA"/>
    <property type="match status" value="1"/>
</dbReference>
<dbReference type="InterPro" id="IPR027417">
    <property type="entry name" value="P-loop_NTPase"/>
</dbReference>
<dbReference type="PROSITE" id="PS50011">
    <property type="entry name" value="PROTEIN_KINASE_DOM"/>
    <property type="match status" value="1"/>
</dbReference>
<dbReference type="SMART" id="SM00091">
    <property type="entry name" value="PAS"/>
    <property type="match status" value="1"/>
</dbReference>
<dbReference type="Gene3D" id="3.40.50.2300">
    <property type="match status" value="1"/>
</dbReference>
<dbReference type="InterPro" id="IPR005467">
    <property type="entry name" value="His_kinase_dom"/>
</dbReference>
<dbReference type="CDD" id="cd00082">
    <property type="entry name" value="HisKA"/>
    <property type="match status" value="1"/>
</dbReference>
<dbReference type="InterPro" id="IPR003018">
    <property type="entry name" value="GAF"/>
</dbReference>
<dbReference type="InterPro" id="IPR004358">
    <property type="entry name" value="Sig_transdc_His_kin-like_C"/>
</dbReference>
<dbReference type="EMBL" id="WKJJ01000003">
    <property type="protein sequence ID" value="MRV71251.1"/>
    <property type="molecule type" value="Genomic_DNA"/>
</dbReference>
<dbReference type="PANTHER" id="PTHR43642:SF1">
    <property type="entry name" value="HYBRID SIGNAL TRANSDUCTION HISTIDINE KINASE G"/>
    <property type="match status" value="1"/>
</dbReference>
<evidence type="ECO:0000256" key="3">
    <source>
        <dbReference type="ARBA" id="ARBA00022553"/>
    </source>
</evidence>
<evidence type="ECO:0000256" key="11">
    <source>
        <dbReference type="PROSITE-ProRule" id="PRU00169"/>
    </source>
</evidence>
<dbReference type="SMART" id="SM00220">
    <property type="entry name" value="S_TKc"/>
    <property type="match status" value="1"/>
</dbReference>
<dbReference type="CDD" id="cd14014">
    <property type="entry name" value="STKc_PknB_like"/>
    <property type="match status" value="1"/>
</dbReference>
<feature type="domain" description="Histidine kinase" evidence="14">
    <location>
        <begin position="1531"/>
        <end position="1748"/>
    </location>
</feature>
<dbReference type="EC" id="2.7.13.3" evidence="2"/>
<dbReference type="PANTHER" id="PTHR43642">
    <property type="entry name" value="HYBRID SIGNAL TRANSDUCTION HISTIDINE KINASE G"/>
    <property type="match status" value="1"/>
</dbReference>
<dbReference type="SUPFAM" id="SSF56112">
    <property type="entry name" value="Protein kinase-like (PK-like)"/>
    <property type="match status" value="1"/>
</dbReference>
<evidence type="ECO:0000259" key="15">
    <source>
        <dbReference type="PROSITE" id="PS50110"/>
    </source>
</evidence>
<dbReference type="InterPro" id="IPR011006">
    <property type="entry name" value="CheY-like_superfamily"/>
</dbReference>
<dbReference type="CDD" id="cd16922">
    <property type="entry name" value="HATPase_EvgS-ArcB-TorS-like"/>
    <property type="match status" value="1"/>
</dbReference>
<dbReference type="InterPro" id="IPR000719">
    <property type="entry name" value="Prot_kinase_dom"/>
</dbReference>
<protein>
    <recommendedName>
        <fullName evidence="10">Virulence sensor protein BvgS</fullName>
        <ecNumber evidence="2">2.7.13.3</ecNumber>
    </recommendedName>
</protein>
<dbReference type="InterPro" id="IPR036890">
    <property type="entry name" value="HATPase_C_sf"/>
</dbReference>
<dbReference type="SMART" id="SM00448">
    <property type="entry name" value="REC"/>
    <property type="match status" value="1"/>
</dbReference>
<evidence type="ECO:0000256" key="2">
    <source>
        <dbReference type="ARBA" id="ARBA00012438"/>
    </source>
</evidence>
<evidence type="ECO:0000259" key="16">
    <source>
        <dbReference type="PROSITE" id="PS50112"/>
    </source>
</evidence>
<evidence type="ECO:0000256" key="6">
    <source>
        <dbReference type="ARBA" id="ARBA00022777"/>
    </source>
</evidence>
<feature type="coiled-coil region" evidence="12">
    <location>
        <begin position="1373"/>
        <end position="1400"/>
    </location>
</feature>
<dbReference type="InterPro" id="IPR008266">
    <property type="entry name" value="Tyr_kinase_AS"/>
</dbReference>
<dbReference type="InterPro" id="IPR053159">
    <property type="entry name" value="Hybrid_Histidine_Kinase"/>
</dbReference>
<dbReference type="Gene3D" id="1.10.510.10">
    <property type="entry name" value="Transferase(Phosphotransferase) domain 1"/>
    <property type="match status" value="1"/>
</dbReference>
<evidence type="ECO:0000256" key="9">
    <source>
        <dbReference type="ARBA" id="ARBA00058004"/>
    </source>
</evidence>
<dbReference type="SUPFAM" id="SSF55785">
    <property type="entry name" value="PYP-like sensor domain (PAS domain)"/>
    <property type="match status" value="1"/>
</dbReference>
<dbReference type="Gene3D" id="1.10.287.130">
    <property type="match status" value="1"/>
</dbReference>
<dbReference type="SUPFAM" id="SSF52540">
    <property type="entry name" value="P-loop containing nucleoside triphosphate hydrolases"/>
    <property type="match status" value="1"/>
</dbReference>
<dbReference type="Gene3D" id="3.30.450.40">
    <property type="match status" value="1"/>
</dbReference>
<dbReference type="FunFam" id="1.10.287.130:FF:000001">
    <property type="entry name" value="Two-component sensor histidine kinase"/>
    <property type="match status" value="1"/>
</dbReference>
<dbReference type="InterPro" id="IPR003661">
    <property type="entry name" value="HisK_dim/P_dom"/>
</dbReference>
<dbReference type="Proteomes" id="UP000446768">
    <property type="component" value="Unassembled WGS sequence"/>
</dbReference>
<dbReference type="PRINTS" id="PR00344">
    <property type="entry name" value="BCTRLSENSOR"/>
</dbReference>
<dbReference type="Gene3D" id="3.30.565.10">
    <property type="entry name" value="Histidine kinase-like ATPase, C-terminal domain"/>
    <property type="match status" value="1"/>
</dbReference>
<dbReference type="PROSITE" id="PS50112">
    <property type="entry name" value="PAS"/>
    <property type="match status" value="1"/>
</dbReference>
<evidence type="ECO:0000256" key="8">
    <source>
        <dbReference type="ARBA" id="ARBA00023026"/>
    </source>
</evidence>
<name>A0A7X2LRI5_9BURK</name>
<comment type="caution">
    <text evidence="17">The sequence shown here is derived from an EMBL/GenBank/DDBJ whole genome shotgun (WGS) entry which is preliminary data.</text>
</comment>
<dbReference type="CDD" id="cd00130">
    <property type="entry name" value="PAS"/>
    <property type="match status" value="1"/>
</dbReference>
<keyword evidence="6" id="KW-0418">Kinase</keyword>
<dbReference type="SUPFAM" id="SSF55781">
    <property type="entry name" value="GAF domain-like"/>
    <property type="match status" value="1"/>
</dbReference>
<sequence length="1979" mass="216062">MVVTHQSILTLDALQSAGNPLPLADCLRIAGELVQALAGLHAAQLVHRDIRPANIVISQSRDTLRLADLGPAAASDTAAPGDWAYVSPEQTGRMNRPADYRSDFYSLGMTLYRMLTGHLPFQGSDPLEWTHCHIARSAPPPGAVADIPEAVSGIVMKLLAKLPEDRYQSARGLKADLDRCLAQWQAEDRIDPFMPGADDSPDRFQIPHKLYGRSVERAALLDAFGEMASSGNAMLVMVSGYSGIGKSSLVHELHEPIVRERGYFISGKFDQLMRDVPYATLTQAFRDLIQQLLAESEARVADWRQQIQAAVGEHGQLIVDVLPQVELIIGQQAPVPALPPAQAQNRFRQVFQRFVSVFTHHQTPLALFLDDMQWADAASLQFLEHLLPHANAGRLLLIAAYRDNETGAAHPLMAAREAVRAGGTPVIDIELAPLSVSDLNQLVVDTLHAPAHACLPLTRAIFERTEGNPFFFTQFLSTLHKDGLLRRDTARGIWCWDAEQIRSRNFADNVADLMSGKLRRLPGPVQGVLRLAASLGNKFNLHLLALAGGWSDEETRQHLEAAAGEDLIVLSGDSGKFLHDRIQQAAYALIPPHQHAGVHLRIGRMLAAQLLSGESAPQLFDVVNQYNQGAALLAGRDEKSQVAELNLRAGRKAKASVAYASACIYLAAGMALLDEDDWDRQHDLVFSLWQERAECEFHSGGLALAGQLIATLMERAQSKAELAAVYGQKTRLHVMQSECEQAVDSALAGLRLYGIDLPAHPDAGQVEAEYGQVWRNLGTWQIEDIRNLPPMQEPERQASMDMLVSLIAPASFTDFSLASLVVYRMVNLSLLHGNSNASSYAYAFFGFLLGPVFHRYADGYRFSKAAGELTERYTAATNKAELHLLTIANAMWTQPLGAVIDRLRAVFHVGRETGDIFTACNNWVLLIGAQLLQGIPLDTVWRETERGLDYVSKAKYQDDVNVITSQQRFIATMLGRTAHFSTFSDSAPDGFDEAAFEARLQADKTAQPVCRHLLFKMQARYLSGDFADALAALAALRPQLWALSNLPDLVLEYHYYAVLILAAVLDAGAADGQHRTLLDGHLAPLREWAEHCAPAFADKYALAAAEAARLDGRDSDAMVLYEQAIQSAERHGFAQFEGVAHEAAARYYLARGTASAARAHLCAACDCFGRWGADGKVRQLLARYPQLQGQWAAPATAGGMVQLDALSVAKASQAISGAILLDELIDTLMRIMLESAGAQTGALLLERGGVLVLAAQAGLTNQAAEVRLHLDHAVPAWSGPETIVNYVRRSRAPVLLADSSGPHPFSADPYLRSQRPKSILCIPIVRQARLVGVLYLENTLATQVFTPERVTVLELLASQAAISLENALLYADLQQENASRKRVEAALREREARIRRLVESNIIGVFFWDLQGGINDANDAFLHLTGYGRDELASGSLRWNDFTPPEYAAADARAREEVARTGKLLPYEKEFVRKDGGRVPVLVGGALLEGSADHGVGFVLDLSERKQAEIERSARLAADAANRAKSAFLANMSHELRTPLNGILGYAQILLRERDASDSRKTALTVIQHSGEHLLNLINDILDFAKIEANKLELYIAPVRLAEFLDVVSEIVAVKASQKGLEFISAFGPDLPAAIQTDEKRLRQVLLNLLSNAIKFTDHGQVVLHVRRVAPARLRFEVRDTGVGIAEPEREKIFQPFEQAGDQQSRQGGTGLGLAISSQFVHMLGGELQVDSVPGQGSTFWFDMDAAMPESTEAPRQAHAVQGYQGPRKSILVVDDVGENRMVLRDMLGPLGFTVHEAANGAEGLAQVQAVQPDLVLMDVVMPGVDGLAAMRWLRQSPAFGALPIIAVSASAGDHHAADSLAAGAQAFLPKPVKLDRLLEQVGALLGLAWTYDAADTPATAAPRADAPLLAPPPDEMAVLHQLARQGNMRNIMQRADYLSALDERYRPFADQLTQLAKGYRSRAILELVEQHMRRDGGA</sequence>
<evidence type="ECO:0000256" key="10">
    <source>
        <dbReference type="ARBA" id="ARBA00070152"/>
    </source>
</evidence>
<evidence type="ECO:0000313" key="17">
    <source>
        <dbReference type="EMBL" id="MRV71251.1"/>
    </source>
</evidence>
<dbReference type="InterPro" id="IPR029016">
    <property type="entry name" value="GAF-like_dom_sf"/>
</dbReference>
<dbReference type="PROSITE" id="PS00109">
    <property type="entry name" value="PROTEIN_KINASE_TYR"/>
    <property type="match status" value="1"/>
</dbReference>
<dbReference type="Gene3D" id="3.30.450.20">
    <property type="entry name" value="PAS domain"/>
    <property type="match status" value="1"/>
</dbReference>
<dbReference type="SUPFAM" id="SSF52172">
    <property type="entry name" value="CheY-like"/>
    <property type="match status" value="1"/>
</dbReference>
<dbReference type="Pfam" id="PF02518">
    <property type="entry name" value="HATPase_c"/>
    <property type="match status" value="1"/>
</dbReference>
<dbReference type="InterPro" id="IPR001789">
    <property type="entry name" value="Sig_transdc_resp-reg_receiver"/>
</dbReference>
<dbReference type="Pfam" id="PF00072">
    <property type="entry name" value="Response_reg"/>
    <property type="match status" value="1"/>
</dbReference>
<proteinExistence type="predicted"/>
<organism evidence="17 18">
    <name type="scientific">Pseudoduganella rivuli</name>
    <dbReference type="NCBI Taxonomy" id="2666085"/>
    <lineage>
        <taxon>Bacteria</taxon>
        <taxon>Pseudomonadati</taxon>
        <taxon>Pseudomonadota</taxon>
        <taxon>Betaproteobacteria</taxon>
        <taxon>Burkholderiales</taxon>
        <taxon>Oxalobacteraceae</taxon>
        <taxon>Telluria group</taxon>
        <taxon>Pseudoduganella</taxon>
    </lineage>
</organism>
<dbReference type="NCBIfam" id="TIGR00229">
    <property type="entry name" value="sensory_box"/>
    <property type="match status" value="1"/>
</dbReference>
<evidence type="ECO:0000256" key="1">
    <source>
        <dbReference type="ARBA" id="ARBA00000085"/>
    </source>
</evidence>
<dbReference type="InterPro" id="IPR013767">
    <property type="entry name" value="PAS_fold"/>
</dbReference>
<dbReference type="RefSeq" id="WP_154371731.1">
    <property type="nucleotide sequence ID" value="NZ_WKJJ01000003.1"/>
</dbReference>
<dbReference type="Pfam" id="PF00069">
    <property type="entry name" value="Pkinase"/>
    <property type="match status" value="1"/>
</dbReference>
<evidence type="ECO:0000259" key="14">
    <source>
        <dbReference type="PROSITE" id="PS50109"/>
    </source>
</evidence>
<dbReference type="Pfam" id="PF13191">
    <property type="entry name" value="AAA_16"/>
    <property type="match status" value="1"/>
</dbReference>
<feature type="modified residue" description="4-aspartylphosphate" evidence="11">
    <location>
        <position position="1819"/>
    </location>
</feature>
<evidence type="ECO:0000256" key="7">
    <source>
        <dbReference type="ARBA" id="ARBA00023012"/>
    </source>
</evidence>
<keyword evidence="7" id="KW-0902">Two-component regulatory system</keyword>
<feature type="domain" description="Response regulatory" evidence="15">
    <location>
        <begin position="1770"/>
        <end position="1886"/>
    </location>
</feature>
<dbReference type="CDD" id="cd17546">
    <property type="entry name" value="REC_hyHK_CKI1_RcsC-like"/>
    <property type="match status" value="1"/>
</dbReference>
<evidence type="ECO:0000256" key="12">
    <source>
        <dbReference type="SAM" id="Coils"/>
    </source>
</evidence>
<dbReference type="FunFam" id="3.30.565.10:FF:000010">
    <property type="entry name" value="Sensor histidine kinase RcsC"/>
    <property type="match status" value="1"/>
</dbReference>
<accession>A0A7X2LRI5</accession>
<gene>
    <name evidence="17" type="ORF">GJ700_05895</name>
</gene>
<dbReference type="GO" id="GO:0000155">
    <property type="term" value="F:phosphorelay sensor kinase activity"/>
    <property type="evidence" value="ECO:0007669"/>
    <property type="project" value="InterPro"/>
</dbReference>
<evidence type="ECO:0000256" key="4">
    <source>
        <dbReference type="ARBA" id="ARBA00022679"/>
    </source>
</evidence>
<feature type="domain" description="Protein kinase" evidence="13">
    <location>
        <begin position="1"/>
        <end position="194"/>
    </location>
</feature>
<dbReference type="GO" id="GO:0005524">
    <property type="term" value="F:ATP binding"/>
    <property type="evidence" value="ECO:0007669"/>
    <property type="project" value="InterPro"/>
</dbReference>
<dbReference type="PROSITE" id="PS50110">
    <property type="entry name" value="RESPONSE_REGULATORY"/>
    <property type="match status" value="1"/>
</dbReference>
<dbReference type="InterPro" id="IPR003594">
    <property type="entry name" value="HATPase_dom"/>
</dbReference>
<dbReference type="SUPFAM" id="SSF55874">
    <property type="entry name" value="ATPase domain of HSP90 chaperone/DNA topoisomerase II/histidine kinase"/>
    <property type="match status" value="1"/>
</dbReference>
<keyword evidence="3 11" id="KW-0597">Phosphoprotein</keyword>
<dbReference type="InterPro" id="IPR035965">
    <property type="entry name" value="PAS-like_dom_sf"/>
</dbReference>
<evidence type="ECO:0000313" key="18">
    <source>
        <dbReference type="Proteomes" id="UP000446768"/>
    </source>
</evidence>
<keyword evidence="4" id="KW-0808">Transferase</keyword>
<comment type="function">
    <text evidence="9">Member of the two-component regulatory system BvgS/BvgA. Phosphorylates BvgA via a four-step phosphorelay in response to environmental signals.</text>
</comment>
<feature type="domain" description="PAS" evidence="16">
    <location>
        <begin position="1390"/>
        <end position="1462"/>
    </location>
</feature>
<keyword evidence="8" id="KW-0843">Virulence</keyword>
<reference evidence="17 18" key="1">
    <citation type="submission" date="2019-11" db="EMBL/GenBank/DDBJ databases">
        <title>Novel species isolated from a subtropical stream in China.</title>
        <authorList>
            <person name="Lu H."/>
        </authorList>
    </citation>
    <scope>NUCLEOTIDE SEQUENCE [LARGE SCALE GENOMIC DNA]</scope>
    <source>
        <strain evidence="17 18">FT92W</strain>
    </source>
</reference>